<evidence type="ECO:0000313" key="10">
    <source>
        <dbReference type="Proteomes" id="UP000241829"/>
    </source>
</evidence>
<evidence type="ECO:0000313" key="9">
    <source>
        <dbReference type="EMBL" id="AVP56988.1"/>
    </source>
</evidence>
<dbReference type="PRINTS" id="PR00606">
    <property type="entry name" value="CYTCHROMECID"/>
</dbReference>
<evidence type="ECO:0000256" key="4">
    <source>
        <dbReference type="ARBA" id="ARBA00022982"/>
    </source>
</evidence>
<keyword evidence="1" id="KW-0813">Transport</keyword>
<dbReference type="InterPro" id="IPR009056">
    <property type="entry name" value="Cyt_c-like_dom"/>
</dbReference>
<dbReference type="Pfam" id="PF00034">
    <property type="entry name" value="Cytochrom_C"/>
    <property type="match status" value="1"/>
</dbReference>
<accession>A0A2P1NIT6</accession>
<reference evidence="10" key="1">
    <citation type="submission" date="2018-03" db="EMBL/GenBank/DDBJ databases">
        <title>Genome sequencing of Melaminivora sp. strain SC2-7.</title>
        <authorList>
            <person name="Kim S.-J."/>
            <person name="Heo J."/>
            <person name="Ahn J.-H."/>
            <person name="Kwon S.-W."/>
        </authorList>
    </citation>
    <scope>NUCLEOTIDE SEQUENCE [LARGE SCALE GENOMIC DNA]</scope>
    <source>
        <strain evidence="10">SC2-7</strain>
    </source>
</reference>
<evidence type="ECO:0000256" key="2">
    <source>
        <dbReference type="ARBA" id="ARBA00022617"/>
    </source>
</evidence>
<name>A0A2P1NIT6_9BURK</name>
<dbReference type="Proteomes" id="UP000241829">
    <property type="component" value="Chromosome"/>
</dbReference>
<evidence type="ECO:0000256" key="3">
    <source>
        <dbReference type="ARBA" id="ARBA00022723"/>
    </source>
</evidence>
<proteinExistence type="predicted"/>
<keyword evidence="4" id="KW-0249">Electron transport</keyword>
<evidence type="ECO:0000256" key="7">
    <source>
        <dbReference type="SAM" id="Phobius"/>
    </source>
</evidence>
<keyword evidence="3 6" id="KW-0479">Metal-binding</keyword>
<dbReference type="InterPro" id="IPR036909">
    <property type="entry name" value="Cyt_c-like_dom_sf"/>
</dbReference>
<feature type="binding site" description="covalent" evidence="6">
    <location>
        <position position="73"/>
    </location>
    <ligand>
        <name>heme c</name>
        <dbReference type="ChEBI" id="CHEBI:61717"/>
    </ligand>
</feature>
<keyword evidence="5 6" id="KW-0408">Iron</keyword>
<dbReference type="GO" id="GO:0020037">
    <property type="term" value="F:heme binding"/>
    <property type="evidence" value="ECO:0007669"/>
    <property type="project" value="InterPro"/>
</dbReference>
<dbReference type="RefSeq" id="WP_106845545.1">
    <property type="nucleotide sequence ID" value="NZ_CP027792.1"/>
</dbReference>
<keyword evidence="7" id="KW-1133">Transmembrane helix</keyword>
<dbReference type="Gene3D" id="1.10.760.10">
    <property type="entry name" value="Cytochrome c-like domain"/>
    <property type="match status" value="1"/>
</dbReference>
<evidence type="ECO:0000259" key="8">
    <source>
        <dbReference type="PROSITE" id="PS51007"/>
    </source>
</evidence>
<feature type="transmembrane region" description="Helical" evidence="7">
    <location>
        <begin position="18"/>
        <end position="39"/>
    </location>
</feature>
<keyword evidence="7" id="KW-0472">Membrane</keyword>
<dbReference type="OrthoDB" id="8593494at2"/>
<dbReference type="AlphaFoldDB" id="A0A2P1NIT6"/>
<keyword evidence="7" id="KW-0812">Transmembrane</keyword>
<evidence type="ECO:0000256" key="6">
    <source>
        <dbReference type="PIRSR" id="PIRSR602324-1"/>
    </source>
</evidence>
<dbReference type="GO" id="GO:0009055">
    <property type="term" value="F:electron transfer activity"/>
    <property type="evidence" value="ECO:0007669"/>
    <property type="project" value="InterPro"/>
</dbReference>
<evidence type="ECO:0000256" key="1">
    <source>
        <dbReference type="ARBA" id="ARBA00022448"/>
    </source>
</evidence>
<organism evidence="9 10">
    <name type="scientific">Pulveribacter suum</name>
    <dbReference type="NCBI Taxonomy" id="2116657"/>
    <lineage>
        <taxon>Bacteria</taxon>
        <taxon>Pseudomonadati</taxon>
        <taxon>Pseudomonadota</taxon>
        <taxon>Betaproteobacteria</taxon>
        <taxon>Burkholderiales</taxon>
        <taxon>Comamonadaceae</taxon>
        <taxon>Pulveribacter</taxon>
    </lineage>
</organism>
<gene>
    <name evidence="9" type="ORF">C7H73_04500</name>
</gene>
<comment type="PTM">
    <text evidence="6">Binds 1 heme c group covalently per subunit.</text>
</comment>
<keyword evidence="10" id="KW-1185">Reference proteome</keyword>
<dbReference type="InterPro" id="IPR002324">
    <property type="entry name" value="Cyt_c_ID"/>
</dbReference>
<sequence>MNRPLADDEDEGAPRPRWLGWAIVVFMVLVVLGVLNVGWRILQPGPAVQALGAAQQADLGLAAGRALVEGSDCMRCHGLVRRYVGPSFGQIAARHAGRVDAPEYLARKIREGGGGEWGRALMPRHPQITQAQALQMAQWLLAVPPAAATDGAP</sequence>
<dbReference type="KEGG" id="melm:C7H73_04500"/>
<dbReference type="EMBL" id="CP027792">
    <property type="protein sequence ID" value="AVP56988.1"/>
    <property type="molecule type" value="Genomic_DNA"/>
</dbReference>
<feature type="domain" description="Cytochrome c" evidence="8">
    <location>
        <begin position="59"/>
        <end position="144"/>
    </location>
</feature>
<dbReference type="GO" id="GO:0005506">
    <property type="term" value="F:iron ion binding"/>
    <property type="evidence" value="ECO:0007669"/>
    <property type="project" value="InterPro"/>
</dbReference>
<feature type="binding site" description="covalent" evidence="6">
    <location>
        <position position="77"/>
    </location>
    <ligand>
        <name>heme c</name>
        <dbReference type="ChEBI" id="CHEBI:61717"/>
    </ligand>
</feature>
<protein>
    <submittedName>
        <fullName evidence="9">Cytochrome C</fullName>
    </submittedName>
</protein>
<dbReference type="SUPFAM" id="SSF46626">
    <property type="entry name" value="Cytochrome c"/>
    <property type="match status" value="1"/>
</dbReference>
<dbReference type="PROSITE" id="PS51007">
    <property type="entry name" value="CYTC"/>
    <property type="match status" value="1"/>
</dbReference>
<evidence type="ECO:0000256" key="5">
    <source>
        <dbReference type="ARBA" id="ARBA00023004"/>
    </source>
</evidence>
<keyword evidence="2 6" id="KW-0349">Heme</keyword>
<feature type="binding site" description="covalent" evidence="6">
    <location>
        <position position="122"/>
    </location>
    <ligand>
        <name>heme c</name>
        <dbReference type="ChEBI" id="CHEBI:61717"/>
    </ligand>
</feature>